<dbReference type="AlphaFoldDB" id="A0A085MF46"/>
<dbReference type="GO" id="GO:0042383">
    <property type="term" value="C:sarcolemma"/>
    <property type="evidence" value="ECO:0007669"/>
    <property type="project" value="TreeGrafter"/>
</dbReference>
<evidence type="ECO:0000256" key="11">
    <source>
        <dbReference type="ARBA" id="ARBA00022837"/>
    </source>
</evidence>
<dbReference type="NCBIfam" id="TIGR00845">
    <property type="entry name" value="caca"/>
    <property type="match status" value="1"/>
</dbReference>
<dbReference type="PRINTS" id="PR01259">
    <property type="entry name" value="NACAEXCHNGR"/>
</dbReference>
<keyword evidence="11" id="KW-0106">Calcium</keyword>
<feature type="transmembrane region" description="Helical" evidence="20">
    <location>
        <begin position="181"/>
        <end position="200"/>
    </location>
</feature>
<evidence type="ECO:0000256" key="2">
    <source>
        <dbReference type="ARBA" id="ARBA00007489"/>
    </source>
</evidence>
<keyword evidence="3" id="KW-0813">Transport</keyword>
<dbReference type="GO" id="GO:0007154">
    <property type="term" value="P:cell communication"/>
    <property type="evidence" value="ECO:0007669"/>
    <property type="project" value="InterPro"/>
</dbReference>
<keyword evidence="15" id="KW-0406">Ion transport</keyword>
<dbReference type="GO" id="GO:0046872">
    <property type="term" value="F:metal ion binding"/>
    <property type="evidence" value="ECO:0007669"/>
    <property type="project" value="UniProtKB-KW"/>
</dbReference>
<dbReference type="InterPro" id="IPR051171">
    <property type="entry name" value="CaCA"/>
</dbReference>
<evidence type="ECO:0000256" key="7">
    <source>
        <dbReference type="ARBA" id="ARBA00022692"/>
    </source>
</evidence>
<dbReference type="GO" id="GO:0005516">
    <property type="term" value="F:calmodulin binding"/>
    <property type="evidence" value="ECO:0007669"/>
    <property type="project" value="UniProtKB-KW"/>
</dbReference>
<evidence type="ECO:0000256" key="10">
    <source>
        <dbReference type="ARBA" id="ARBA00022737"/>
    </source>
</evidence>
<keyword evidence="13 20" id="KW-1133">Transmembrane helix</keyword>
<keyword evidence="16 20" id="KW-0472">Membrane</keyword>
<feature type="domain" description="Calx-beta" evidence="22">
    <location>
        <begin position="368"/>
        <end position="467"/>
    </location>
</feature>
<gene>
    <name evidence="23" type="ORF">M513_03281</name>
    <name evidence="24" type="ORF">M514_03281</name>
</gene>
<dbReference type="Proteomes" id="UP000030764">
    <property type="component" value="Unassembled WGS sequence"/>
</dbReference>
<dbReference type="Pfam" id="PF16494">
    <property type="entry name" value="Na_Ca_ex_C"/>
    <property type="match status" value="1"/>
</dbReference>
<evidence type="ECO:0000256" key="8">
    <source>
        <dbReference type="ARBA" id="ARBA00022723"/>
    </source>
</evidence>
<keyword evidence="25" id="KW-1185">Reference proteome</keyword>
<dbReference type="GO" id="GO:0005432">
    <property type="term" value="F:calcium:sodium antiporter activity"/>
    <property type="evidence" value="ECO:0007669"/>
    <property type="project" value="InterPro"/>
</dbReference>
<evidence type="ECO:0000313" key="25">
    <source>
        <dbReference type="Proteomes" id="UP000030764"/>
    </source>
</evidence>
<evidence type="ECO:0000256" key="5">
    <source>
        <dbReference type="ARBA" id="ARBA00022475"/>
    </source>
</evidence>
<dbReference type="Gene3D" id="2.60.40.2030">
    <property type="match status" value="2"/>
</dbReference>
<dbReference type="GO" id="GO:0098794">
    <property type="term" value="C:postsynapse"/>
    <property type="evidence" value="ECO:0007669"/>
    <property type="project" value="TreeGrafter"/>
</dbReference>
<protein>
    <recommendedName>
        <fullName evidence="22">Calx-beta domain-containing protein</fullName>
    </recommendedName>
</protein>
<keyword evidence="17" id="KW-0325">Glycoprotein</keyword>
<evidence type="ECO:0000256" key="3">
    <source>
        <dbReference type="ARBA" id="ARBA00022448"/>
    </source>
</evidence>
<keyword evidence="7 20" id="KW-0812">Transmembrane</keyword>
<evidence type="ECO:0000256" key="12">
    <source>
        <dbReference type="ARBA" id="ARBA00022860"/>
    </source>
</evidence>
<evidence type="ECO:0000256" key="4">
    <source>
        <dbReference type="ARBA" id="ARBA00022449"/>
    </source>
</evidence>
<organism evidence="23 25">
    <name type="scientific">Trichuris suis</name>
    <name type="common">pig whipworm</name>
    <dbReference type="NCBI Taxonomy" id="68888"/>
    <lineage>
        <taxon>Eukaryota</taxon>
        <taxon>Metazoa</taxon>
        <taxon>Ecdysozoa</taxon>
        <taxon>Nematoda</taxon>
        <taxon>Enoplea</taxon>
        <taxon>Dorylaimia</taxon>
        <taxon>Trichinellida</taxon>
        <taxon>Trichuridae</taxon>
        <taxon>Trichuris</taxon>
    </lineage>
</organism>
<dbReference type="Gene3D" id="1.20.1420.30">
    <property type="entry name" value="NCX, central ion-binding region"/>
    <property type="match status" value="2"/>
</dbReference>
<evidence type="ECO:0000256" key="9">
    <source>
        <dbReference type="ARBA" id="ARBA00022729"/>
    </source>
</evidence>
<feature type="signal peptide" evidence="21">
    <location>
        <begin position="1"/>
        <end position="24"/>
    </location>
</feature>
<dbReference type="GO" id="GO:0098703">
    <property type="term" value="P:calcium ion import across plasma membrane"/>
    <property type="evidence" value="ECO:0007669"/>
    <property type="project" value="TreeGrafter"/>
</dbReference>
<feature type="domain" description="Calx-beta" evidence="22">
    <location>
        <begin position="498"/>
        <end position="597"/>
    </location>
</feature>
<feature type="transmembrane region" description="Helical" evidence="20">
    <location>
        <begin position="763"/>
        <end position="785"/>
    </location>
</feature>
<dbReference type="PANTHER" id="PTHR11878">
    <property type="entry name" value="SODIUM/CALCIUM EXCHANGER"/>
    <property type="match status" value="1"/>
</dbReference>
<dbReference type="InterPro" id="IPR032452">
    <property type="entry name" value="Na_Ca_Ex_C-exten"/>
</dbReference>
<reference evidence="23 25" key="1">
    <citation type="journal article" date="2014" name="Nat. Genet.">
        <title>Genome and transcriptome of the porcine whipworm Trichuris suis.</title>
        <authorList>
            <person name="Jex A.R."/>
            <person name="Nejsum P."/>
            <person name="Schwarz E.M."/>
            <person name="Hu L."/>
            <person name="Young N.D."/>
            <person name="Hall R.S."/>
            <person name="Korhonen P.K."/>
            <person name="Liao S."/>
            <person name="Thamsborg S."/>
            <person name="Xia J."/>
            <person name="Xu P."/>
            <person name="Wang S."/>
            <person name="Scheerlinck J.P."/>
            <person name="Hofmann A."/>
            <person name="Sternberg P.W."/>
            <person name="Wang J."/>
            <person name="Gasser R.B."/>
        </authorList>
    </citation>
    <scope>NUCLEOTIDE SEQUENCE [LARGE SCALE GENOMIC DNA]</scope>
    <source>
        <strain evidence="24">DCEP-RM93F</strain>
        <strain evidence="23">DCEP-RM93M</strain>
    </source>
</reference>
<feature type="chain" id="PRO_5007379377" description="Calx-beta domain-containing protein" evidence="21">
    <location>
        <begin position="25"/>
        <end position="917"/>
    </location>
</feature>
<keyword evidence="12" id="KW-0112">Calmodulin-binding</keyword>
<dbReference type="GO" id="GO:0030424">
    <property type="term" value="C:axon"/>
    <property type="evidence" value="ECO:0007669"/>
    <property type="project" value="TreeGrafter"/>
</dbReference>
<evidence type="ECO:0000256" key="17">
    <source>
        <dbReference type="ARBA" id="ARBA00023180"/>
    </source>
</evidence>
<keyword evidence="5" id="KW-1003">Cell membrane</keyword>
<evidence type="ECO:0000259" key="22">
    <source>
        <dbReference type="SMART" id="SM00237"/>
    </source>
</evidence>
<evidence type="ECO:0000256" key="13">
    <source>
        <dbReference type="ARBA" id="ARBA00022989"/>
    </source>
</evidence>
<keyword evidence="8" id="KW-0479">Metal-binding</keyword>
<evidence type="ECO:0000256" key="14">
    <source>
        <dbReference type="ARBA" id="ARBA00023053"/>
    </source>
</evidence>
<evidence type="ECO:0000256" key="19">
    <source>
        <dbReference type="ARBA" id="ARBA00033667"/>
    </source>
</evidence>
<feature type="transmembrane region" description="Helical" evidence="20">
    <location>
        <begin position="891"/>
        <end position="914"/>
    </location>
</feature>
<dbReference type="InterPro" id="IPR044880">
    <property type="entry name" value="NCX_ion-bd_dom_sf"/>
</dbReference>
<evidence type="ECO:0000256" key="20">
    <source>
        <dbReference type="SAM" id="Phobius"/>
    </source>
</evidence>
<dbReference type="InterPro" id="IPR004836">
    <property type="entry name" value="Na_Ca_Ex"/>
</dbReference>
<keyword evidence="14" id="KW-0915">Sodium</keyword>
<keyword evidence="6" id="KW-0109">Calcium transport</keyword>
<dbReference type="Proteomes" id="UP000030758">
    <property type="component" value="Unassembled WGS sequence"/>
</dbReference>
<dbReference type="EMBL" id="KL363197">
    <property type="protein sequence ID" value="KFD55842.1"/>
    <property type="molecule type" value="Genomic_DNA"/>
</dbReference>
<feature type="transmembrane region" description="Helical" evidence="20">
    <location>
        <begin position="819"/>
        <end position="839"/>
    </location>
</feature>
<feature type="transmembrane region" description="Helical" evidence="20">
    <location>
        <begin position="851"/>
        <end position="871"/>
    </location>
</feature>
<comment type="catalytic activity">
    <reaction evidence="19">
        <text>Ca(2+)(in) + 3 Na(+)(out) = Ca(2+)(out) + 3 Na(+)(in)</text>
        <dbReference type="Rhea" id="RHEA:69955"/>
        <dbReference type="ChEBI" id="CHEBI:29101"/>
        <dbReference type="ChEBI" id="CHEBI:29108"/>
    </reaction>
</comment>
<feature type="transmembrane region" description="Helical" evidence="20">
    <location>
        <begin position="738"/>
        <end position="756"/>
    </location>
</feature>
<dbReference type="SUPFAM" id="SSF141072">
    <property type="entry name" value="CalX-like"/>
    <property type="match status" value="2"/>
</dbReference>
<feature type="transmembrane region" description="Helical" evidence="20">
    <location>
        <begin position="114"/>
        <end position="134"/>
    </location>
</feature>
<keyword evidence="4" id="KW-0050">Antiport</keyword>
<feature type="transmembrane region" description="Helical" evidence="20">
    <location>
        <begin position="146"/>
        <end position="169"/>
    </location>
</feature>
<keyword evidence="18" id="KW-0739">Sodium transport</keyword>
<sequence>MHSQRAYLSVAATAFILIVPAVAANCTNTLENNCRDGLLLPLWNPKDQLCLSDRILRGIAYMLALIYMFLGVSIAADRFMGAIEVITSQERTVALRKKDGSKVKIKVRIWNETVSNLTLMALGSSAPEILLSIIEICGNGFLAGDLGPNTIVGSAAFNMFMILAICVVAIPRNEVRKQLHLNVFLVTAIWSIFAYIWLYVILAVSSPGVIDVWEGLATFLMFPLTVLTAYMADRRINLKKFVPMRYRADMVGLRAFSSELELPKADEDGTVDLLLLLKQKGRNFNIEEAEFEQQRREYLGILRQLRQQMPDAELSTLQEKATYELTKRAKKSRAFYRVQATRRLIGDGNILEKSVKETTSRLKKRSSAIKPKQTSTTCKVSFNPCHYTVLENVGTVRVRVERCGGRPDLTVTVDYRTEDGTATAGSDYVANRGTLTMGPNCFEAFIDITIIDDDIFEEDEHFYIFLDNLRVKSREGFPVNPETVATARLAMLETPSIATVMILDDDHPGVFSFENDTYEVSEVAGGVIIKVLRHTGCRGKVLVPYETADGTGKAGIDYEPMEGALLFEDEEIEKSLQIGIVNKEQYERNEYFVVSLSKPVKLNASTFDEKYTGGEKPTSTLRNERLEEMGKPALGKINKCVIKIKESKEFKNAVDMLIKKTNVSLLLRTSTWREQFIDAITMNPSGKKSFKLTCITCNGSAEEEEPVKPTTIGYAVHILTMPWKIICAFIPPTDYWDGWASFICSIVLIGFITALIGDLANHFGCTIGLIDAVTAITFVAIGTSVPGQFRTENTFASHVAAIQDKYADSSITNVTGSNAVNVFLGIGFAWTIAAVYHAYNGDEFRVHAGTLAFSVTIFCVEATACIVILVVRRSKSIGGELGGPLRCKVATAVTFVSLWFVYVLLSSLESYCIISGF</sequence>
<dbReference type="InterPro" id="IPR038081">
    <property type="entry name" value="CalX-like_sf"/>
</dbReference>
<dbReference type="InterPro" id="IPR003644">
    <property type="entry name" value="Calx_beta"/>
</dbReference>
<evidence type="ECO:0000256" key="18">
    <source>
        <dbReference type="ARBA" id="ARBA00023201"/>
    </source>
</evidence>
<dbReference type="EMBL" id="KL367489">
    <property type="protein sequence ID" value="KFD70194.1"/>
    <property type="molecule type" value="Genomic_DNA"/>
</dbReference>
<comment type="similarity">
    <text evidence="2">Belongs to the Ca(2+):cation antiporter (CaCA) (TC 2.A.19) family. SLC8 subfamily.</text>
</comment>
<feature type="transmembrane region" description="Helical" evidence="20">
    <location>
        <begin position="55"/>
        <end position="76"/>
    </location>
</feature>
<dbReference type="SMART" id="SM00237">
    <property type="entry name" value="Calx_beta"/>
    <property type="match status" value="2"/>
</dbReference>
<feature type="transmembrane region" description="Helical" evidence="20">
    <location>
        <begin position="212"/>
        <end position="232"/>
    </location>
</feature>
<evidence type="ECO:0000313" key="24">
    <source>
        <dbReference type="EMBL" id="KFD70194.1"/>
    </source>
</evidence>
<evidence type="ECO:0000256" key="21">
    <source>
        <dbReference type="SAM" id="SignalP"/>
    </source>
</evidence>
<keyword evidence="9 21" id="KW-0732">Signal</keyword>
<proteinExistence type="inferred from homology"/>
<evidence type="ECO:0000313" key="23">
    <source>
        <dbReference type="EMBL" id="KFD55842.1"/>
    </source>
</evidence>
<dbReference type="PANTHER" id="PTHR11878:SF65">
    <property type="entry name" value="NA_CA-EXCHANGE PROTEIN, ISOFORM G"/>
    <property type="match status" value="1"/>
</dbReference>
<evidence type="ECO:0000256" key="6">
    <source>
        <dbReference type="ARBA" id="ARBA00022568"/>
    </source>
</evidence>
<name>A0A085MF46_9BILA</name>
<dbReference type="InterPro" id="IPR004837">
    <property type="entry name" value="NaCa_Exmemb"/>
</dbReference>
<dbReference type="Pfam" id="PF03160">
    <property type="entry name" value="Calx-beta"/>
    <property type="match status" value="1"/>
</dbReference>
<keyword evidence="10" id="KW-0677">Repeat</keyword>
<accession>A0A085MF46</accession>
<dbReference type="Pfam" id="PF01699">
    <property type="entry name" value="Na_Ca_ex"/>
    <property type="match status" value="2"/>
</dbReference>
<comment type="subcellular location">
    <subcellularLocation>
        <location evidence="1">Cell membrane</location>
        <topology evidence="1">Multi-pass membrane protein</topology>
    </subcellularLocation>
</comment>
<evidence type="ECO:0000256" key="16">
    <source>
        <dbReference type="ARBA" id="ARBA00023136"/>
    </source>
</evidence>
<evidence type="ECO:0000256" key="15">
    <source>
        <dbReference type="ARBA" id="ARBA00023065"/>
    </source>
</evidence>
<evidence type="ECO:0000256" key="1">
    <source>
        <dbReference type="ARBA" id="ARBA00004651"/>
    </source>
</evidence>